<comment type="caution">
    <text evidence="3">The sequence shown here is derived from an EMBL/GenBank/DDBJ whole genome shotgun (WGS) entry which is preliminary data.</text>
</comment>
<protein>
    <recommendedName>
        <fullName evidence="2">Copper amine oxidase-like N-terminal domain-containing protein</fullName>
    </recommendedName>
</protein>
<sequence length="401" mass="43042">MKKISAFVLAALLLLMAFSGMASAAAPAKPPITVWVGTQKIAFDAPPLIANSTTYVEFKALFKALGFEIAYDAKSKTITGASNGVSLVLNAATGAASVNGQASAKPVKLIVKAGRTLVPLRYVGEATGMNVNWNAAARKITISAKAPTAAEVKELQALLAQMDLVDSAGDLNGFLSFLVPNTPLYDAIKAQGAPKAGDPVVSTMSKLLDIQDFTPYSANVTVSQHAAKVSGGFYLDNDCVIQLGLQRGQDKHWKVRSIGLLQFDYVNTDNVLNHEADVPAEDKAAILAVIDKQAQASTDEDLDAYRATIDPQAPNVDQSLETVKQLFDVYDLKYTTEIARIVDFTDNEAVIYVVQTIEKLKGPDYPNSRAFMAVTFRKTEDGQWIDEGTGKLIKVDPLPNV</sequence>
<dbReference type="SUPFAM" id="SSF55383">
    <property type="entry name" value="Copper amine oxidase, domain N"/>
    <property type="match status" value="1"/>
</dbReference>
<dbReference type="OrthoDB" id="1954422at2"/>
<organism evidence="3 4">
    <name type="scientific">Paenibacillus sacheonensis</name>
    <dbReference type="NCBI Taxonomy" id="742054"/>
    <lineage>
        <taxon>Bacteria</taxon>
        <taxon>Bacillati</taxon>
        <taxon>Bacillota</taxon>
        <taxon>Bacilli</taxon>
        <taxon>Bacillales</taxon>
        <taxon>Paenibacillaceae</taxon>
        <taxon>Paenibacillus</taxon>
    </lineage>
</organism>
<feature type="signal peptide" evidence="1">
    <location>
        <begin position="1"/>
        <end position="24"/>
    </location>
</feature>
<dbReference type="InterPro" id="IPR012854">
    <property type="entry name" value="Cu_amine_oxidase-like_N"/>
</dbReference>
<dbReference type="Pfam" id="PF07833">
    <property type="entry name" value="Cu_amine_oxidN1"/>
    <property type="match status" value="1"/>
</dbReference>
<keyword evidence="1" id="KW-0732">Signal</keyword>
<reference evidence="3 4" key="1">
    <citation type="submission" date="2020-01" db="EMBL/GenBank/DDBJ databases">
        <title>Paenibacillus soybeanensis sp. nov. isolated from the nodules of soybean (Glycine max(L.) Merr).</title>
        <authorList>
            <person name="Wang H."/>
        </authorList>
    </citation>
    <scope>NUCLEOTIDE SEQUENCE [LARGE SCALE GENOMIC DNA]</scope>
    <source>
        <strain evidence="3 4">DSM 23054</strain>
    </source>
</reference>
<name>A0A7X4YTD3_9BACL</name>
<dbReference type="Proteomes" id="UP000558113">
    <property type="component" value="Unassembled WGS sequence"/>
</dbReference>
<feature type="chain" id="PRO_5031432023" description="Copper amine oxidase-like N-terminal domain-containing protein" evidence="1">
    <location>
        <begin position="25"/>
        <end position="401"/>
    </location>
</feature>
<dbReference type="EMBL" id="JAAAMU010000016">
    <property type="protein sequence ID" value="NBC72163.1"/>
    <property type="molecule type" value="Genomic_DNA"/>
</dbReference>
<evidence type="ECO:0000256" key="1">
    <source>
        <dbReference type="SAM" id="SignalP"/>
    </source>
</evidence>
<feature type="domain" description="Copper amine oxidase-like N-terminal" evidence="2">
    <location>
        <begin position="36"/>
        <end position="142"/>
    </location>
</feature>
<dbReference type="SUPFAM" id="SSF54427">
    <property type="entry name" value="NTF2-like"/>
    <property type="match status" value="1"/>
</dbReference>
<dbReference type="RefSeq" id="WP_161702857.1">
    <property type="nucleotide sequence ID" value="NZ_JAAAMU010000016.1"/>
</dbReference>
<dbReference type="AlphaFoldDB" id="A0A7X4YTD3"/>
<evidence type="ECO:0000313" key="4">
    <source>
        <dbReference type="Proteomes" id="UP000558113"/>
    </source>
</evidence>
<keyword evidence="4" id="KW-1185">Reference proteome</keyword>
<accession>A0A7X4YTD3</accession>
<dbReference type="Gene3D" id="3.30.457.10">
    <property type="entry name" value="Copper amine oxidase-like, N-terminal domain"/>
    <property type="match status" value="1"/>
</dbReference>
<evidence type="ECO:0000313" key="3">
    <source>
        <dbReference type="EMBL" id="NBC72163.1"/>
    </source>
</evidence>
<dbReference type="InterPro" id="IPR032710">
    <property type="entry name" value="NTF2-like_dom_sf"/>
</dbReference>
<proteinExistence type="predicted"/>
<gene>
    <name evidence="3" type="ORF">GT003_24460</name>
</gene>
<dbReference type="InterPro" id="IPR036582">
    <property type="entry name" value="Mao_N_sf"/>
</dbReference>
<evidence type="ECO:0000259" key="2">
    <source>
        <dbReference type="Pfam" id="PF07833"/>
    </source>
</evidence>